<dbReference type="Proteomes" id="UP001497680">
    <property type="component" value="Unassembled WGS sequence"/>
</dbReference>
<evidence type="ECO:0000313" key="2">
    <source>
        <dbReference type="Proteomes" id="UP001497680"/>
    </source>
</evidence>
<organism evidence="1 2">
    <name type="scientific">Hypoxylon rubiginosum</name>
    <dbReference type="NCBI Taxonomy" id="110542"/>
    <lineage>
        <taxon>Eukaryota</taxon>
        <taxon>Fungi</taxon>
        <taxon>Dikarya</taxon>
        <taxon>Ascomycota</taxon>
        <taxon>Pezizomycotina</taxon>
        <taxon>Sordariomycetes</taxon>
        <taxon>Xylariomycetidae</taxon>
        <taxon>Xylariales</taxon>
        <taxon>Hypoxylaceae</taxon>
        <taxon>Hypoxylon</taxon>
    </lineage>
</organism>
<sequence>MVTMLSRLSFAAFVVGAVAIPSPHSLNSSLSIVVDNDLLGPSSNVSNSGVLLLDDYSADNASAACEAVGEQLYSPELGAGSIRKVLNYIKHVVSDLQFWIAPKGNSTRTIRTDGHVSFAKSFDVLPVMCTQTAPFSNETFKDTSEKWQVSVQSNNETVTGFRDRFSFRFLGVRYAPQPERFTYSVPYVGNGSEVSATEYGSQCVQVGNVGTEDCLFLNIWTTYLPGPSSGNDTLKPVMFWIHGGAFAGGTGNDPTTDGGNLASRGDVVVVGINYRLSTLGFLALNDSVTNGNYGLADQINAIDWVRAHIKDFGGDPDRITIFGQSAGAASVRALVASPKAIGKFAGAIPVSSLGGINYGVSYAKYYTIAEDLEVVGNAVLSESGCANATSQVECLRSLSPYALADLGTIARFPVVDGTYLTSDELELEGPALPVRIMMGITRDDGAPFISYPQTTNQSEYLAAEGYSVPPSDLFPVPDLENKTLALFEMGSHLATDGVFRCIDQATVYAGVKNGRLDPVYFYEFNRTYQITTWPGLDLCLPPATAERPNGDPDAEYLKCHSGELYYVFGNLGRQNLPPRDEFDIPFEQFIVDSFSSFARSFNPNPDAAFLEARGYESTLRELEQAGVWQPVTADDPTTMRLLQWPSVQASFPEAPQCESLGLGIDYYLK</sequence>
<dbReference type="EMBL" id="MU394288">
    <property type="protein sequence ID" value="KAI6091196.1"/>
    <property type="molecule type" value="Genomic_DNA"/>
</dbReference>
<accession>A0ACC0DEN7</accession>
<evidence type="ECO:0000313" key="1">
    <source>
        <dbReference type="EMBL" id="KAI6091196.1"/>
    </source>
</evidence>
<keyword evidence="2" id="KW-1185">Reference proteome</keyword>
<gene>
    <name evidence="1" type="ORF">F4821DRAFT_227692</name>
</gene>
<comment type="caution">
    <text evidence="1">The sequence shown here is derived from an EMBL/GenBank/DDBJ whole genome shotgun (WGS) entry which is preliminary data.</text>
</comment>
<protein>
    <submittedName>
        <fullName evidence="1">Alpha/beta-hydrolase</fullName>
    </submittedName>
</protein>
<proteinExistence type="predicted"/>
<reference evidence="1 2" key="1">
    <citation type="journal article" date="2022" name="New Phytol.">
        <title>Ecological generalism drives hyperdiversity of secondary metabolite gene clusters in xylarialean endophytes.</title>
        <authorList>
            <person name="Franco M.E.E."/>
            <person name="Wisecaver J.H."/>
            <person name="Arnold A.E."/>
            <person name="Ju Y.M."/>
            <person name="Slot J.C."/>
            <person name="Ahrendt S."/>
            <person name="Moore L.P."/>
            <person name="Eastman K.E."/>
            <person name="Scott K."/>
            <person name="Konkel Z."/>
            <person name="Mondo S.J."/>
            <person name="Kuo A."/>
            <person name="Hayes R.D."/>
            <person name="Haridas S."/>
            <person name="Andreopoulos B."/>
            <person name="Riley R."/>
            <person name="LaButti K."/>
            <person name="Pangilinan J."/>
            <person name="Lipzen A."/>
            <person name="Amirebrahimi M."/>
            <person name="Yan J."/>
            <person name="Adam C."/>
            <person name="Keymanesh K."/>
            <person name="Ng V."/>
            <person name="Louie K."/>
            <person name="Northen T."/>
            <person name="Drula E."/>
            <person name="Henrissat B."/>
            <person name="Hsieh H.M."/>
            <person name="Youens-Clark K."/>
            <person name="Lutzoni F."/>
            <person name="Miadlikowska J."/>
            <person name="Eastwood D.C."/>
            <person name="Hamelin R.C."/>
            <person name="Grigoriev I.V."/>
            <person name="U'Ren J.M."/>
        </authorList>
    </citation>
    <scope>NUCLEOTIDE SEQUENCE [LARGE SCALE GENOMIC DNA]</scope>
    <source>
        <strain evidence="1 2">ER1909</strain>
    </source>
</reference>
<name>A0ACC0DEN7_9PEZI</name>